<organism evidence="1 2">
    <name type="scientific">Rhizophagus irregularis</name>
    <dbReference type="NCBI Taxonomy" id="588596"/>
    <lineage>
        <taxon>Eukaryota</taxon>
        <taxon>Fungi</taxon>
        <taxon>Fungi incertae sedis</taxon>
        <taxon>Mucoromycota</taxon>
        <taxon>Glomeromycotina</taxon>
        <taxon>Glomeromycetes</taxon>
        <taxon>Glomerales</taxon>
        <taxon>Glomeraceae</taxon>
        <taxon>Rhizophagus</taxon>
    </lineage>
</organism>
<protein>
    <submittedName>
        <fullName evidence="1">Uncharacterized protein</fullName>
    </submittedName>
</protein>
<reference evidence="1 2" key="2">
    <citation type="submission" date="2017-09" db="EMBL/GenBank/DDBJ databases">
        <title>Extensive intraspecific genome diversity in a model arbuscular mycorrhizal fungus.</title>
        <authorList>
            <person name="Chen E.C."/>
            <person name="Morin E."/>
            <person name="Beaudet D."/>
            <person name="Noel J."/>
            <person name="Ndikumana S."/>
            <person name="Charron P."/>
            <person name="St-Onge C."/>
            <person name="Giorgi J."/>
            <person name="Grigoriev I.V."/>
            <person name="Roux C."/>
            <person name="Martin F.M."/>
            <person name="Corradi N."/>
        </authorList>
    </citation>
    <scope>NUCLEOTIDE SEQUENCE [LARGE SCALE GENOMIC DNA]</scope>
    <source>
        <strain evidence="1 2">A5</strain>
    </source>
</reference>
<reference evidence="1 2" key="1">
    <citation type="submission" date="2016-04" db="EMBL/GenBank/DDBJ databases">
        <title>Genome analyses suggest a sexual origin of heterokaryosis in a supposedly ancient asexual fungus.</title>
        <authorList>
            <person name="Ropars J."/>
            <person name="Sedzielewska K."/>
            <person name="Noel J."/>
            <person name="Charron P."/>
            <person name="Farinelli L."/>
            <person name="Marton T."/>
            <person name="Kruger M."/>
            <person name="Pelin A."/>
            <person name="Brachmann A."/>
            <person name="Corradi N."/>
        </authorList>
    </citation>
    <scope>NUCLEOTIDE SEQUENCE [LARGE SCALE GENOMIC DNA]</scope>
    <source>
        <strain evidence="1 2">A5</strain>
    </source>
</reference>
<dbReference type="EMBL" id="LLXJ01000319">
    <property type="protein sequence ID" value="PKC11286.1"/>
    <property type="molecule type" value="Genomic_DNA"/>
</dbReference>
<evidence type="ECO:0000313" key="2">
    <source>
        <dbReference type="Proteomes" id="UP000232722"/>
    </source>
</evidence>
<dbReference type="VEuPathDB" id="FungiDB:FUN_016528"/>
<accession>A0A2N0PX01</accession>
<dbReference type="VEuPathDB" id="FungiDB:RhiirFUN_013276"/>
<dbReference type="AlphaFoldDB" id="A0A2N0PX01"/>
<dbReference type="VEuPathDB" id="FungiDB:RhiirA1_458360"/>
<sequence>MPPSYFIGCSEWKINEKYHRFISVKDDVDLDLLSQLLNGQYEGETDEPVNNCSTILHNNSKKNKLPANSPPQPSHVPVTIRDHLQELIRQANDDTIDTYFGTEYLADTHASLNNAALYFVTHFYKINSANTIAYQRMFHALFDLIKQLTGSSVQFQHIQHIHKADGTKSWEEHLIYIFKSCHVYYKRKIWGKHYDDSLDYILPSKLGYHITIKQMSKIDNKV</sequence>
<proteinExistence type="predicted"/>
<dbReference type="Proteomes" id="UP000232722">
    <property type="component" value="Unassembled WGS sequence"/>
</dbReference>
<evidence type="ECO:0000313" key="1">
    <source>
        <dbReference type="EMBL" id="PKC11286.1"/>
    </source>
</evidence>
<name>A0A2N0PX01_9GLOM</name>
<dbReference type="VEuPathDB" id="FungiDB:FUN_016527"/>
<comment type="caution">
    <text evidence="1">The sequence shown here is derived from an EMBL/GenBank/DDBJ whole genome shotgun (WGS) entry which is preliminary data.</text>
</comment>
<gene>
    <name evidence="1" type="ORF">RhiirA5_413269</name>
</gene>